<comment type="function">
    <text evidence="6">Also exhibits azoreductase activity. Catalyzes the reductive cleavage of the azo bond in aromatic azo compounds to the corresponding amines.</text>
</comment>
<name>A0ABR9BIL1_9GAMM</name>
<dbReference type="EC" id="1.7.1.17" evidence="6"/>
<keyword evidence="1 6" id="KW-0285">Flavoprotein</keyword>
<comment type="catalytic activity">
    <reaction evidence="5">
        <text>N,N-dimethyl-1,4-phenylenediamine + anthranilate + 2 NAD(+) = 2-(4-dimethylaminophenyl)diazenylbenzoate + 2 NADH + 2 H(+)</text>
        <dbReference type="Rhea" id="RHEA:55872"/>
        <dbReference type="ChEBI" id="CHEBI:15378"/>
        <dbReference type="ChEBI" id="CHEBI:15783"/>
        <dbReference type="ChEBI" id="CHEBI:16567"/>
        <dbReference type="ChEBI" id="CHEBI:57540"/>
        <dbReference type="ChEBI" id="CHEBI:57945"/>
        <dbReference type="ChEBI" id="CHEBI:71579"/>
        <dbReference type="EC" id="1.7.1.17"/>
    </reaction>
    <physiologicalReaction direction="right-to-left" evidence="5">
        <dbReference type="Rhea" id="RHEA:55874"/>
    </physiologicalReaction>
</comment>
<dbReference type="InterPro" id="IPR029039">
    <property type="entry name" value="Flavoprotein-like_sf"/>
</dbReference>
<dbReference type="EC" id="1.6.5.-" evidence="6"/>
<evidence type="ECO:0000256" key="1">
    <source>
        <dbReference type="ARBA" id="ARBA00022630"/>
    </source>
</evidence>
<comment type="similarity">
    <text evidence="6">Belongs to the azoreductase type 1 family.</text>
</comment>
<dbReference type="InterPro" id="IPR050104">
    <property type="entry name" value="FMN-dep_NADH:Q_OxRdtase_AzoR1"/>
</dbReference>
<proteinExistence type="inferred from homology"/>
<dbReference type="Gene3D" id="3.40.50.360">
    <property type="match status" value="1"/>
</dbReference>
<dbReference type="PANTHER" id="PTHR43741:SF4">
    <property type="entry name" value="FMN-DEPENDENT NADH:QUINONE OXIDOREDUCTASE"/>
    <property type="match status" value="1"/>
</dbReference>
<comment type="caution">
    <text evidence="8">The sequence shown here is derived from an EMBL/GenBank/DDBJ whole genome shotgun (WGS) entry which is preliminary data.</text>
</comment>
<comment type="subunit">
    <text evidence="6">Homodimer.</text>
</comment>
<evidence type="ECO:0000313" key="8">
    <source>
        <dbReference type="EMBL" id="MBD8511535.1"/>
    </source>
</evidence>
<comment type="caution">
    <text evidence="6">Lacks conserved residue(s) required for the propagation of feature annotation.</text>
</comment>
<sequence length="203" mass="22698">MNLLHIKVSPNIDGSASRKVSDYLVDRLKKKYPGIDEKIIDLSQEPLPHLDACTVEAFLTKPDERKERQTKAVELSDRMIDNLFESDLIVISSPIWNLGLPSVLKAWFDHITRAGRTFKFTDAAGSKVGLVPNKTVYIVVASGSIFSYGPLVSHDQFTPYIKYAFQYIGITDLKFVRIDGTHDPLTSECAVPKAISLVDNMNI</sequence>
<dbReference type="PANTHER" id="PTHR43741">
    <property type="entry name" value="FMN-DEPENDENT NADH-AZOREDUCTASE 1"/>
    <property type="match status" value="1"/>
</dbReference>
<evidence type="ECO:0000259" key="7">
    <source>
        <dbReference type="Pfam" id="PF02525"/>
    </source>
</evidence>
<gene>
    <name evidence="6" type="primary">azoR</name>
    <name evidence="8" type="ORF">IFO68_02305</name>
</gene>
<feature type="domain" description="Flavodoxin-like fold" evidence="7">
    <location>
        <begin position="1"/>
        <end position="193"/>
    </location>
</feature>
<dbReference type="Proteomes" id="UP000649768">
    <property type="component" value="Unassembled WGS sequence"/>
</dbReference>
<comment type="cofactor">
    <cofactor evidence="6">
        <name>FMN</name>
        <dbReference type="ChEBI" id="CHEBI:58210"/>
    </cofactor>
    <text evidence="6">Binds 1 FMN per subunit.</text>
</comment>
<dbReference type="InterPro" id="IPR023048">
    <property type="entry name" value="NADH:quinone_OxRdtase_FMN_depd"/>
</dbReference>
<dbReference type="HAMAP" id="MF_01216">
    <property type="entry name" value="Azoreductase_type1"/>
    <property type="match status" value="1"/>
</dbReference>
<feature type="binding site" evidence="6">
    <location>
        <position position="9"/>
    </location>
    <ligand>
        <name>FMN</name>
        <dbReference type="ChEBI" id="CHEBI:58210"/>
    </ligand>
</feature>
<evidence type="ECO:0000256" key="2">
    <source>
        <dbReference type="ARBA" id="ARBA00022643"/>
    </source>
</evidence>
<evidence type="ECO:0000313" key="9">
    <source>
        <dbReference type="Proteomes" id="UP000649768"/>
    </source>
</evidence>
<keyword evidence="2 6" id="KW-0288">FMN</keyword>
<keyword evidence="4 6" id="KW-0520">NAD</keyword>
<protein>
    <recommendedName>
        <fullName evidence="6">FMN dependent NADH:quinone oxidoreductase</fullName>
        <ecNumber evidence="6">1.6.5.-</ecNumber>
    </recommendedName>
    <alternativeName>
        <fullName evidence="6">Azo-dye reductase</fullName>
    </alternativeName>
    <alternativeName>
        <fullName evidence="6">FMN-dependent NADH-azo compound oxidoreductase</fullName>
    </alternativeName>
    <alternativeName>
        <fullName evidence="6">FMN-dependent NADH-azoreductase</fullName>
        <ecNumber evidence="6">1.7.1.17</ecNumber>
    </alternativeName>
</protein>
<dbReference type="SUPFAM" id="SSF52218">
    <property type="entry name" value="Flavoproteins"/>
    <property type="match status" value="1"/>
</dbReference>
<comment type="function">
    <text evidence="6">Quinone reductase that provides resistance to thiol-specific stress caused by electrophilic quinones.</text>
</comment>
<evidence type="ECO:0000256" key="5">
    <source>
        <dbReference type="ARBA" id="ARBA00048542"/>
    </source>
</evidence>
<dbReference type="EMBL" id="JACYTP010000001">
    <property type="protein sequence ID" value="MBD8511535.1"/>
    <property type="molecule type" value="Genomic_DNA"/>
</dbReference>
<keyword evidence="3 6" id="KW-0560">Oxidoreductase</keyword>
<feature type="binding site" evidence="6">
    <location>
        <begin position="15"/>
        <end position="17"/>
    </location>
    <ligand>
        <name>FMN</name>
        <dbReference type="ChEBI" id="CHEBI:58210"/>
    </ligand>
</feature>
<accession>A0ABR9BIL1</accession>
<organism evidence="8 9">
    <name type="scientific">Photobacterium arenosum</name>
    <dbReference type="NCBI Taxonomy" id="2774143"/>
    <lineage>
        <taxon>Bacteria</taxon>
        <taxon>Pseudomonadati</taxon>
        <taxon>Pseudomonadota</taxon>
        <taxon>Gammaproteobacteria</taxon>
        <taxon>Vibrionales</taxon>
        <taxon>Vibrionaceae</taxon>
        <taxon>Photobacterium</taxon>
    </lineage>
</organism>
<keyword evidence="9" id="KW-1185">Reference proteome</keyword>
<dbReference type="InterPro" id="IPR003680">
    <property type="entry name" value="Flavodoxin_fold"/>
</dbReference>
<evidence type="ECO:0000256" key="3">
    <source>
        <dbReference type="ARBA" id="ARBA00023002"/>
    </source>
</evidence>
<dbReference type="RefSeq" id="WP_192014268.1">
    <property type="nucleotide sequence ID" value="NZ_JACYTP010000001.1"/>
</dbReference>
<evidence type="ECO:0000256" key="6">
    <source>
        <dbReference type="HAMAP-Rule" id="MF_01216"/>
    </source>
</evidence>
<comment type="catalytic activity">
    <reaction evidence="6">
        <text>2 a quinone + NADH + H(+) = 2 a 1,4-benzosemiquinone + NAD(+)</text>
        <dbReference type="Rhea" id="RHEA:65952"/>
        <dbReference type="ChEBI" id="CHEBI:15378"/>
        <dbReference type="ChEBI" id="CHEBI:57540"/>
        <dbReference type="ChEBI" id="CHEBI:57945"/>
        <dbReference type="ChEBI" id="CHEBI:132124"/>
        <dbReference type="ChEBI" id="CHEBI:134225"/>
    </reaction>
</comment>
<reference evidence="8 9" key="1">
    <citation type="submission" date="2020-09" db="EMBL/GenBank/DDBJ databases">
        <title>Photobacterium sp. CAU 1568 isolated from sand of Sido Beach.</title>
        <authorList>
            <person name="Kim W."/>
        </authorList>
    </citation>
    <scope>NUCLEOTIDE SEQUENCE [LARGE SCALE GENOMIC DNA]</scope>
    <source>
        <strain evidence="8 9">CAU 1568</strain>
    </source>
</reference>
<evidence type="ECO:0000256" key="4">
    <source>
        <dbReference type="ARBA" id="ARBA00023027"/>
    </source>
</evidence>
<dbReference type="Pfam" id="PF02525">
    <property type="entry name" value="Flavodoxin_2"/>
    <property type="match status" value="1"/>
</dbReference>